<organism evidence="2 3">
    <name type="scientific">Paralvinella palmiformis</name>
    <dbReference type="NCBI Taxonomy" id="53620"/>
    <lineage>
        <taxon>Eukaryota</taxon>
        <taxon>Metazoa</taxon>
        <taxon>Spiralia</taxon>
        <taxon>Lophotrochozoa</taxon>
        <taxon>Annelida</taxon>
        <taxon>Polychaeta</taxon>
        <taxon>Sedentaria</taxon>
        <taxon>Canalipalpata</taxon>
        <taxon>Terebellida</taxon>
        <taxon>Terebelliformia</taxon>
        <taxon>Alvinellidae</taxon>
        <taxon>Paralvinella</taxon>
    </lineage>
</organism>
<gene>
    <name evidence="2" type="ORF">LSH36_324g03037</name>
</gene>
<dbReference type="Proteomes" id="UP001208570">
    <property type="component" value="Unassembled WGS sequence"/>
</dbReference>
<keyword evidence="3" id="KW-1185">Reference proteome</keyword>
<evidence type="ECO:0000313" key="3">
    <source>
        <dbReference type="Proteomes" id="UP001208570"/>
    </source>
</evidence>
<reference evidence="2" key="1">
    <citation type="journal article" date="2023" name="Mol. Biol. Evol.">
        <title>Third-Generation Sequencing Reveals the Adaptive Role of the Epigenome in Three Deep-Sea Polychaetes.</title>
        <authorList>
            <person name="Perez M."/>
            <person name="Aroh O."/>
            <person name="Sun Y."/>
            <person name="Lan Y."/>
            <person name="Juniper S.K."/>
            <person name="Young C.R."/>
            <person name="Angers B."/>
            <person name="Qian P.Y."/>
        </authorList>
    </citation>
    <scope>NUCLEOTIDE SEQUENCE</scope>
    <source>
        <strain evidence="2">P08H-3</strain>
    </source>
</reference>
<feature type="compositionally biased region" description="Basic and acidic residues" evidence="1">
    <location>
        <begin position="32"/>
        <end position="85"/>
    </location>
</feature>
<feature type="region of interest" description="Disordered" evidence="1">
    <location>
        <begin position="1"/>
        <end position="125"/>
    </location>
</feature>
<sequence length="148" mass="17648">MSQQSPGHDHDERSDFDSPLDREKRDRKRVSRDRSLEDREYTHAETKRYRTEDVQDKQNGDSRDRSKDRNRSRSSDREGEPRIKDNMAYTENLSTKSSRKSSPDKIEKEKRKSDKQSNIIYLNSSTKQQEIKAPLMMMTRKLDVDDFF</sequence>
<evidence type="ECO:0000313" key="2">
    <source>
        <dbReference type="EMBL" id="KAK2152638.1"/>
    </source>
</evidence>
<dbReference type="AlphaFoldDB" id="A0AAD9JHA0"/>
<proteinExistence type="predicted"/>
<name>A0AAD9JHA0_9ANNE</name>
<feature type="compositionally biased region" description="Polar residues" evidence="1">
    <location>
        <begin position="116"/>
        <end position="125"/>
    </location>
</feature>
<dbReference type="EMBL" id="JAODUP010000323">
    <property type="protein sequence ID" value="KAK2152638.1"/>
    <property type="molecule type" value="Genomic_DNA"/>
</dbReference>
<feature type="compositionally biased region" description="Basic and acidic residues" evidence="1">
    <location>
        <begin position="101"/>
        <end position="115"/>
    </location>
</feature>
<comment type="caution">
    <text evidence="2">The sequence shown here is derived from an EMBL/GenBank/DDBJ whole genome shotgun (WGS) entry which is preliminary data.</text>
</comment>
<accession>A0AAD9JHA0</accession>
<evidence type="ECO:0000256" key="1">
    <source>
        <dbReference type="SAM" id="MobiDB-lite"/>
    </source>
</evidence>
<feature type="compositionally biased region" description="Basic and acidic residues" evidence="1">
    <location>
        <begin position="7"/>
        <end position="24"/>
    </location>
</feature>
<protein>
    <submittedName>
        <fullName evidence="2">Uncharacterized protein</fullName>
    </submittedName>
</protein>